<dbReference type="AlphaFoldDB" id="A0A9D4TC36"/>
<proteinExistence type="predicted"/>
<comment type="caution">
    <text evidence="2">The sequence shown here is derived from an EMBL/GenBank/DDBJ whole genome shotgun (WGS) entry which is preliminary data.</text>
</comment>
<dbReference type="Proteomes" id="UP000821837">
    <property type="component" value="Chromosome 1"/>
</dbReference>
<evidence type="ECO:0000256" key="1">
    <source>
        <dbReference type="SAM" id="MobiDB-lite"/>
    </source>
</evidence>
<gene>
    <name evidence="2" type="ORF">HPB52_023499</name>
</gene>
<protein>
    <submittedName>
        <fullName evidence="2">Uncharacterized protein</fullName>
    </submittedName>
</protein>
<reference evidence="2" key="1">
    <citation type="journal article" date="2020" name="Cell">
        <title>Large-Scale Comparative Analyses of Tick Genomes Elucidate Their Genetic Diversity and Vector Capacities.</title>
        <authorList>
            <consortium name="Tick Genome and Microbiome Consortium (TIGMIC)"/>
            <person name="Jia N."/>
            <person name="Wang J."/>
            <person name="Shi W."/>
            <person name="Du L."/>
            <person name="Sun Y."/>
            <person name="Zhan W."/>
            <person name="Jiang J.F."/>
            <person name="Wang Q."/>
            <person name="Zhang B."/>
            <person name="Ji P."/>
            <person name="Bell-Sakyi L."/>
            <person name="Cui X.M."/>
            <person name="Yuan T.T."/>
            <person name="Jiang B.G."/>
            <person name="Yang W.F."/>
            <person name="Lam T.T."/>
            <person name="Chang Q.C."/>
            <person name="Ding S.J."/>
            <person name="Wang X.J."/>
            <person name="Zhu J.G."/>
            <person name="Ruan X.D."/>
            <person name="Zhao L."/>
            <person name="Wei J.T."/>
            <person name="Ye R.Z."/>
            <person name="Que T.C."/>
            <person name="Du C.H."/>
            <person name="Zhou Y.H."/>
            <person name="Cheng J.X."/>
            <person name="Dai P.F."/>
            <person name="Guo W.B."/>
            <person name="Han X.H."/>
            <person name="Huang E.J."/>
            <person name="Li L.F."/>
            <person name="Wei W."/>
            <person name="Gao Y.C."/>
            <person name="Liu J.Z."/>
            <person name="Shao H.Z."/>
            <person name="Wang X."/>
            <person name="Wang C.C."/>
            <person name="Yang T.C."/>
            <person name="Huo Q.B."/>
            <person name="Li W."/>
            <person name="Chen H.Y."/>
            <person name="Chen S.E."/>
            <person name="Zhou L.G."/>
            <person name="Ni X.B."/>
            <person name="Tian J.H."/>
            <person name="Sheng Y."/>
            <person name="Liu T."/>
            <person name="Pan Y.S."/>
            <person name="Xia L.Y."/>
            <person name="Li J."/>
            <person name="Zhao F."/>
            <person name="Cao W.C."/>
        </authorList>
    </citation>
    <scope>NUCLEOTIDE SEQUENCE</scope>
    <source>
        <strain evidence="2">Rsan-2018</strain>
    </source>
</reference>
<name>A0A9D4TC36_RHISA</name>
<keyword evidence="3" id="KW-1185">Reference proteome</keyword>
<sequence>MVVCSEHFNKDDFFWGHLGNKGQDTAVPPEAVTDGDCACELPNYPEEGEYDGTPSHRGQPRTLDERINPSIGELSALRRRPGEMGSAGWSSGVGAHRHQNTGLSTPVI</sequence>
<evidence type="ECO:0000313" key="2">
    <source>
        <dbReference type="EMBL" id="KAH7984670.1"/>
    </source>
</evidence>
<feature type="region of interest" description="Disordered" evidence="1">
    <location>
        <begin position="45"/>
        <end position="108"/>
    </location>
</feature>
<dbReference type="EMBL" id="JABSTV010001245">
    <property type="protein sequence ID" value="KAH7984670.1"/>
    <property type="molecule type" value="Genomic_DNA"/>
</dbReference>
<dbReference type="VEuPathDB" id="VectorBase:RSAN_051013"/>
<evidence type="ECO:0000313" key="3">
    <source>
        <dbReference type="Proteomes" id="UP000821837"/>
    </source>
</evidence>
<reference evidence="2" key="2">
    <citation type="submission" date="2021-09" db="EMBL/GenBank/DDBJ databases">
        <authorList>
            <person name="Jia N."/>
            <person name="Wang J."/>
            <person name="Shi W."/>
            <person name="Du L."/>
            <person name="Sun Y."/>
            <person name="Zhan W."/>
            <person name="Jiang J."/>
            <person name="Wang Q."/>
            <person name="Zhang B."/>
            <person name="Ji P."/>
            <person name="Sakyi L.B."/>
            <person name="Cui X."/>
            <person name="Yuan T."/>
            <person name="Jiang B."/>
            <person name="Yang W."/>
            <person name="Lam T.T.-Y."/>
            <person name="Chang Q."/>
            <person name="Ding S."/>
            <person name="Wang X."/>
            <person name="Zhu J."/>
            <person name="Ruan X."/>
            <person name="Zhao L."/>
            <person name="Wei J."/>
            <person name="Que T."/>
            <person name="Du C."/>
            <person name="Cheng J."/>
            <person name="Dai P."/>
            <person name="Han X."/>
            <person name="Huang E."/>
            <person name="Gao Y."/>
            <person name="Liu J."/>
            <person name="Shao H."/>
            <person name="Ye R."/>
            <person name="Li L."/>
            <person name="Wei W."/>
            <person name="Wang X."/>
            <person name="Wang C."/>
            <person name="Huo Q."/>
            <person name="Li W."/>
            <person name="Guo W."/>
            <person name="Chen H."/>
            <person name="Chen S."/>
            <person name="Zhou L."/>
            <person name="Zhou L."/>
            <person name="Ni X."/>
            <person name="Tian J."/>
            <person name="Zhou Y."/>
            <person name="Sheng Y."/>
            <person name="Liu T."/>
            <person name="Pan Y."/>
            <person name="Xia L."/>
            <person name="Li J."/>
            <person name="Zhao F."/>
            <person name="Cao W."/>
        </authorList>
    </citation>
    <scope>NUCLEOTIDE SEQUENCE</scope>
    <source>
        <strain evidence="2">Rsan-2018</strain>
        <tissue evidence="2">Larvae</tissue>
    </source>
</reference>
<organism evidence="2 3">
    <name type="scientific">Rhipicephalus sanguineus</name>
    <name type="common">Brown dog tick</name>
    <name type="synonym">Ixodes sanguineus</name>
    <dbReference type="NCBI Taxonomy" id="34632"/>
    <lineage>
        <taxon>Eukaryota</taxon>
        <taxon>Metazoa</taxon>
        <taxon>Ecdysozoa</taxon>
        <taxon>Arthropoda</taxon>
        <taxon>Chelicerata</taxon>
        <taxon>Arachnida</taxon>
        <taxon>Acari</taxon>
        <taxon>Parasitiformes</taxon>
        <taxon>Ixodida</taxon>
        <taxon>Ixodoidea</taxon>
        <taxon>Ixodidae</taxon>
        <taxon>Rhipicephalinae</taxon>
        <taxon>Rhipicephalus</taxon>
        <taxon>Rhipicephalus</taxon>
    </lineage>
</organism>
<accession>A0A9D4TC36</accession>